<dbReference type="InterPro" id="IPR006527">
    <property type="entry name" value="F-box-assoc_dom_typ1"/>
</dbReference>
<evidence type="ECO:0000313" key="3">
    <source>
        <dbReference type="Proteomes" id="UP001630127"/>
    </source>
</evidence>
<dbReference type="EMBL" id="JBJUIK010000010">
    <property type="protein sequence ID" value="KAL3515950.1"/>
    <property type="molecule type" value="Genomic_DNA"/>
</dbReference>
<reference evidence="2 3" key="1">
    <citation type="submission" date="2024-11" db="EMBL/GenBank/DDBJ databases">
        <title>A near-complete genome assembly of Cinchona calisaya.</title>
        <authorList>
            <person name="Lian D.C."/>
            <person name="Zhao X.W."/>
            <person name="Wei L."/>
        </authorList>
    </citation>
    <scope>NUCLEOTIDE SEQUENCE [LARGE SCALE GENOMIC DNA]</scope>
    <source>
        <tissue evidence="2">Nenye</tissue>
    </source>
</reference>
<dbReference type="PANTHER" id="PTHR31672:SF10">
    <property type="entry name" value="F-BOX DOMAIN-CONTAINING PROTEIN"/>
    <property type="match status" value="1"/>
</dbReference>
<keyword evidence="3" id="KW-1185">Reference proteome</keyword>
<name>A0ABD2ZC97_9GENT</name>
<proteinExistence type="predicted"/>
<dbReference type="SUPFAM" id="SSF53098">
    <property type="entry name" value="Ribonuclease H-like"/>
    <property type="match status" value="1"/>
</dbReference>
<dbReference type="CDD" id="cd22157">
    <property type="entry name" value="F-box_AtFBW1-like"/>
    <property type="match status" value="1"/>
</dbReference>
<dbReference type="Gene3D" id="3.30.420.10">
    <property type="entry name" value="Ribonuclease H-like superfamily/Ribonuclease H"/>
    <property type="match status" value="1"/>
</dbReference>
<dbReference type="InterPro" id="IPR012337">
    <property type="entry name" value="RNaseH-like_sf"/>
</dbReference>
<dbReference type="Gene3D" id="1.20.1280.50">
    <property type="match status" value="1"/>
</dbReference>
<dbReference type="SMART" id="SM00256">
    <property type="entry name" value="FBOX"/>
    <property type="match status" value="1"/>
</dbReference>
<dbReference type="InterPro" id="IPR050796">
    <property type="entry name" value="SCF_F-box_component"/>
</dbReference>
<accession>A0ABD2ZC97</accession>
<dbReference type="InterPro" id="IPR036397">
    <property type="entry name" value="RNaseH_sf"/>
</dbReference>
<dbReference type="AlphaFoldDB" id="A0ABD2ZC97"/>
<sequence>MENMKKLRADVEFSLEFLPAEIITEILSRLPVKVLGRFTTVSKSWYSLITSHMFINKHLNNYSVSLTKRLFSSSSSSESTFSCVLQMPTVIKELKRHTYSLFCDRTFDKYGSFDIPMLYHWLEILFIGNSCNGIICFTDQKAFFGRKVYLFNPLIRRIKLISYNCFADSMFDCKKVFCKLGFGFCEGTSDFKVVRIHYVKDEESRMLGNVSPEVEVYSLNEDNWRRIKATVKCIVNYRSVSFNGSIHWLARKKNDRIFDAIMSFDIAREVFCDTELPSQCHSSKDGTLLVFKGLLAIFKEGTSIRGEQGFKCYELWVMREYKVAKSWTKLSVLETQRSVVKAFGFTKSGNLVMQLHGDKLASWEPEKNHLKRLEIDGFLHHVDASFVESLVLYKGRYVASAVTNTIVAETSQNTRIMDSRELLFSTDTYIIPIHGDDVVVRVAVDVATVESGINELKSVCRRRPALVCIMAKPQDSPSTVQLCVKNYCLIIQQDNLDHVPESLRDFLANPEICFMSVGPDRLYLGSFFLENNGIEFSYLVYKVLKKHYFSRLGLKPLADEVGVALDEYPVGLSLDCRIEAFSIEDIKWSIYHVYASFKISFKLFCSL</sequence>
<dbReference type="NCBIfam" id="TIGR01640">
    <property type="entry name" value="F_box_assoc_1"/>
    <property type="match status" value="1"/>
</dbReference>
<organism evidence="2 3">
    <name type="scientific">Cinchona calisaya</name>
    <dbReference type="NCBI Taxonomy" id="153742"/>
    <lineage>
        <taxon>Eukaryota</taxon>
        <taxon>Viridiplantae</taxon>
        <taxon>Streptophyta</taxon>
        <taxon>Embryophyta</taxon>
        <taxon>Tracheophyta</taxon>
        <taxon>Spermatophyta</taxon>
        <taxon>Magnoliopsida</taxon>
        <taxon>eudicotyledons</taxon>
        <taxon>Gunneridae</taxon>
        <taxon>Pentapetalae</taxon>
        <taxon>asterids</taxon>
        <taxon>lamiids</taxon>
        <taxon>Gentianales</taxon>
        <taxon>Rubiaceae</taxon>
        <taxon>Cinchonoideae</taxon>
        <taxon>Cinchoneae</taxon>
        <taxon>Cinchona</taxon>
    </lineage>
</organism>
<dbReference type="PROSITE" id="PS50181">
    <property type="entry name" value="FBOX"/>
    <property type="match status" value="1"/>
</dbReference>
<dbReference type="Pfam" id="PF07734">
    <property type="entry name" value="FBA_1"/>
    <property type="match status" value="1"/>
</dbReference>
<comment type="caution">
    <text evidence="2">The sequence shown here is derived from an EMBL/GenBank/DDBJ whole genome shotgun (WGS) entry which is preliminary data.</text>
</comment>
<feature type="domain" description="F-box" evidence="1">
    <location>
        <begin position="12"/>
        <end position="58"/>
    </location>
</feature>
<dbReference type="Pfam" id="PF00646">
    <property type="entry name" value="F-box"/>
    <property type="match status" value="1"/>
</dbReference>
<gene>
    <name evidence="2" type="ORF">ACH5RR_022852</name>
</gene>
<protein>
    <recommendedName>
        <fullName evidence="1">F-box domain-containing protein</fullName>
    </recommendedName>
</protein>
<dbReference type="PANTHER" id="PTHR31672">
    <property type="entry name" value="BNACNNG10540D PROTEIN"/>
    <property type="match status" value="1"/>
</dbReference>
<dbReference type="InterPro" id="IPR036047">
    <property type="entry name" value="F-box-like_dom_sf"/>
</dbReference>
<evidence type="ECO:0000313" key="2">
    <source>
        <dbReference type="EMBL" id="KAL3515950.1"/>
    </source>
</evidence>
<evidence type="ECO:0000259" key="1">
    <source>
        <dbReference type="PROSITE" id="PS50181"/>
    </source>
</evidence>
<dbReference type="InterPro" id="IPR017451">
    <property type="entry name" value="F-box-assoc_interact_dom"/>
</dbReference>
<dbReference type="Proteomes" id="UP001630127">
    <property type="component" value="Unassembled WGS sequence"/>
</dbReference>
<dbReference type="SUPFAM" id="SSF81383">
    <property type="entry name" value="F-box domain"/>
    <property type="match status" value="1"/>
</dbReference>
<dbReference type="InterPro" id="IPR001810">
    <property type="entry name" value="F-box_dom"/>
</dbReference>